<feature type="transmembrane region" description="Helical" evidence="1">
    <location>
        <begin position="12"/>
        <end position="33"/>
    </location>
</feature>
<protein>
    <submittedName>
        <fullName evidence="2">Flp pilus assembly pilin Flp</fullName>
    </submittedName>
</protein>
<organism evidence="2 3">
    <name type="scientific">Candidatus Fervidibacter sacchari</name>
    <dbReference type="NCBI Taxonomy" id="1448929"/>
    <lineage>
        <taxon>Bacteria</taxon>
        <taxon>Candidatus Fervidibacterota</taxon>
        <taxon>Candidatus Fervidibacter</taxon>
    </lineage>
</organism>
<proteinExistence type="predicted"/>
<name>A0ABT2EQ30_9BACT</name>
<dbReference type="EMBL" id="JANUCP010000004">
    <property type="protein sequence ID" value="MCS3920060.1"/>
    <property type="molecule type" value="Genomic_DNA"/>
</dbReference>
<keyword evidence="1" id="KW-0472">Membrane</keyword>
<keyword evidence="3" id="KW-1185">Reference proteome</keyword>
<dbReference type="Proteomes" id="UP001204798">
    <property type="component" value="Unassembled WGS sequence"/>
</dbReference>
<evidence type="ECO:0000313" key="2">
    <source>
        <dbReference type="EMBL" id="MCS3920060.1"/>
    </source>
</evidence>
<gene>
    <name evidence="2" type="ORF">M2350_002477</name>
</gene>
<evidence type="ECO:0000256" key="1">
    <source>
        <dbReference type="SAM" id="Phobius"/>
    </source>
</evidence>
<dbReference type="RefSeq" id="WP_259097394.1">
    <property type="nucleotide sequence ID" value="NZ_CP130454.1"/>
</dbReference>
<keyword evidence="1" id="KW-1133">Transmembrane helix</keyword>
<evidence type="ECO:0000313" key="3">
    <source>
        <dbReference type="Proteomes" id="UP001204798"/>
    </source>
</evidence>
<keyword evidence="1" id="KW-0812">Transmembrane</keyword>
<comment type="caution">
    <text evidence="2">The sequence shown here is derived from an EMBL/GenBank/DDBJ whole genome shotgun (WGS) entry which is preliminary data.</text>
</comment>
<reference evidence="2 3" key="1">
    <citation type="submission" date="2022-08" db="EMBL/GenBank/DDBJ databases">
        <title>Bacterial and archaeal communities from various locations to study Microbial Dark Matter (Phase II).</title>
        <authorList>
            <person name="Stepanauskas R."/>
        </authorList>
    </citation>
    <scope>NUCLEOTIDE SEQUENCE [LARGE SCALE GENOMIC DNA]</scope>
    <source>
        <strain evidence="2 3">PD1</strain>
    </source>
</reference>
<sequence>MRRGQTLTEYLLLVVLIAIVVIVALTVFGGGLGNRYANTLNRLPFQ</sequence>
<accession>A0ABT2EQ30</accession>